<reference evidence="2" key="1">
    <citation type="submission" date="2011-12" db="EMBL/GenBank/DDBJ databases">
        <title>Complete sequence of Clostridium clariflavum DSM 19732.</title>
        <authorList>
            <consortium name="US DOE Joint Genome Institute"/>
            <person name="Lucas S."/>
            <person name="Han J."/>
            <person name="Lapidus A."/>
            <person name="Cheng J.-F."/>
            <person name="Goodwin L."/>
            <person name="Pitluck S."/>
            <person name="Peters L."/>
            <person name="Teshima H."/>
            <person name="Detter J.C."/>
            <person name="Han C."/>
            <person name="Tapia R."/>
            <person name="Land M."/>
            <person name="Hauser L."/>
            <person name="Kyrpides N."/>
            <person name="Ivanova N."/>
            <person name="Pagani I."/>
            <person name="Kitzmiller T."/>
            <person name="Lynd L."/>
            <person name="Izquierdo J."/>
            <person name="Woyke T."/>
        </authorList>
    </citation>
    <scope>NUCLEOTIDE SEQUENCE [LARGE SCALE GENOMIC DNA]</scope>
    <source>
        <strain evidence="2">DSM 19732 / NBRC 101661 / EBR45</strain>
    </source>
</reference>
<dbReference type="RefSeq" id="WP_014256309.1">
    <property type="nucleotide sequence ID" value="NC_016627.1"/>
</dbReference>
<dbReference type="HOGENOM" id="CLU_1018996_0_0_9"/>
<reference evidence="1 2" key="2">
    <citation type="journal article" date="2012" name="Stand. Genomic Sci.">
        <title>Complete Genome Sequence of Clostridium clariflavum DSM 19732.</title>
        <authorList>
            <person name="Izquierdo J.A."/>
            <person name="Goodwin L."/>
            <person name="Davenport K.W."/>
            <person name="Teshima H."/>
            <person name="Bruce D."/>
            <person name="Detter C."/>
            <person name="Tapia R."/>
            <person name="Han S."/>
            <person name="Land M."/>
            <person name="Hauser L."/>
            <person name="Jeffries C.D."/>
            <person name="Han J."/>
            <person name="Pitluck S."/>
            <person name="Nolan M."/>
            <person name="Chen A."/>
            <person name="Huntemann M."/>
            <person name="Mavromatis K."/>
            <person name="Mikhailova N."/>
            <person name="Liolios K."/>
            <person name="Woyke T."/>
            <person name="Lynd L.R."/>
        </authorList>
    </citation>
    <scope>NUCLEOTIDE SEQUENCE [LARGE SCALE GENOMIC DNA]</scope>
    <source>
        <strain evidence="2">DSM 19732 / NBRC 101661 / EBR45</strain>
    </source>
</reference>
<keyword evidence="2" id="KW-1185">Reference proteome</keyword>
<dbReference type="OrthoDB" id="5498775at2"/>
<sequence length="268" mass="31096">MFDKLKGLFNKKIHVRFIDVETGNVFAVADMLPGQLPKSFEAHTTMHLQDEDWEVVEAKPITSDEFIKSGYLKLVLRKIEIKTVDPRELLFSLPTISNELPPIQEGSTKLNKRVFEIREDDWRQIDIIPENNLELINENLKAIKNIYENCSIQNGDFIAFKELHVRRGLDFPFENHNIEKQILMDEFKVNYIYEGVSFNGIAGVIEGGFAFEVCKGVVLYGREVNKLVHSLSLYVKDEESFESNVDDIMEVLKSQKLCLIDWCRMKLY</sequence>
<proteinExistence type="predicted"/>
<protein>
    <submittedName>
        <fullName evidence="1">Uncharacterized protein</fullName>
    </submittedName>
</protein>
<dbReference type="Proteomes" id="UP000005435">
    <property type="component" value="Chromosome"/>
</dbReference>
<dbReference type="EMBL" id="CP003065">
    <property type="protein sequence ID" value="AEV69776.1"/>
    <property type="molecule type" value="Genomic_DNA"/>
</dbReference>
<evidence type="ECO:0000313" key="1">
    <source>
        <dbReference type="EMBL" id="AEV69776.1"/>
    </source>
</evidence>
<dbReference type="AlphaFoldDB" id="G8LWR5"/>
<gene>
    <name evidence="1" type="ordered locus">Clocl_3261</name>
</gene>
<organism evidence="1 2">
    <name type="scientific">Acetivibrio clariflavus (strain DSM 19732 / NBRC 101661 / EBR45)</name>
    <name type="common">Clostridium clariflavum</name>
    <dbReference type="NCBI Taxonomy" id="720554"/>
    <lineage>
        <taxon>Bacteria</taxon>
        <taxon>Bacillati</taxon>
        <taxon>Bacillota</taxon>
        <taxon>Clostridia</taxon>
        <taxon>Eubacteriales</taxon>
        <taxon>Oscillospiraceae</taxon>
        <taxon>Acetivibrio</taxon>
    </lineage>
</organism>
<dbReference type="eggNOG" id="ENOG5032V1Q">
    <property type="taxonomic scope" value="Bacteria"/>
</dbReference>
<accession>G8LWR5</accession>
<dbReference type="KEGG" id="ccl:Clocl_3261"/>
<name>G8LWR5_ACECE</name>
<evidence type="ECO:0000313" key="2">
    <source>
        <dbReference type="Proteomes" id="UP000005435"/>
    </source>
</evidence>